<evidence type="ECO:0000313" key="2">
    <source>
        <dbReference type="EMBL" id="TEB24215.1"/>
    </source>
</evidence>
<comment type="caution">
    <text evidence="2">The sequence shown here is derived from an EMBL/GenBank/DDBJ whole genome shotgun (WGS) entry which is preliminary data.</text>
</comment>
<dbReference type="EMBL" id="QPFP01000069">
    <property type="protein sequence ID" value="TEB24215.1"/>
    <property type="molecule type" value="Genomic_DNA"/>
</dbReference>
<dbReference type="AlphaFoldDB" id="A0A4Y7SQU5"/>
<feature type="compositionally biased region" description="Polar residues" evidence="1">
    <location>
        <begin position="1"/>
        <end position="20"/>
    </location>
</feature>
<accession>A0A4Y7SQU5</accession>
<protein>
    <submittedName>
        <fullName evidence="2">Uncharacterized protein</fullName>
    </submittedName>
</protein>
<feature type="compositionally biased region" description="Acidic residues" evidence="1">
    <location>
        <begin position="80"/>
        <end position="105"/>
    </location>
</feature>
<name>A0A4Y7SQU5_COPMI</name>
<proteinExistence type="predicted"/>
<sequence length="210" mass="23907">MVFATTSLPEEEATSMSSLDVQGAHEAMWSALMELDDNEIEEGLREPYGSWDPPKPWPDDEDARLTEQESQGKGSGRGEEDCEERGDNTDEGEETSEEEEEDSEGETTIYINVRRFTCSPTPENDVGCSPRTKHLRSRRRKEMRELKAMSLARRPPRPEPTLEEQQACPTLRFSPCRRLVRTRAPEVTVAGGQQSRLLLDLWHVPRQYVG</sequence>
<reference evidence="2 3" key="1">
    <citation type="journal article" date="2019" name="Nat. Ecol. Evol.">
        <title>Megaphylogeny resolves global patterns of mushroom evolution.</title>
        <authorList>
            <person name="Varga T."/>
            <person name="Krizsan K."/>
            <person name="Foldi C."/>
            <person name="Dima B."/>
            <person name="Sanchez-Garcia M."/>
            <person name="Sanchez-Ramirez S."/>
            <person name="Szollosi G.J."/>
            <person name="Szarkandi J.G."/>
            <person name="Papp V."/>
            <person name="Albert L."/>
            <person name="Andreopoulos W."/>
            <person name="Angelini C."/>
            <person name="Antonin V."/>
            <person name="Barry K.W."/>
            <person name="Bougher N.L."/>
            <person name="Buchanan P."/>
            <person name="Buyck B."/>
            <person name="Bense V."/>
            <person name="Catcheside P."/>
            <person name="Chovatia M."/>
            <person name="Cooper J."/>
            <person name="Damon W."/>
            <person name="Desjardin D."/>
            <person name="Finy P."/>
            <person name="Geml J."/>
            <person name="Haridas S."/>
            <person name="Hughes K."/>
            <person name="Justo A."/>
            <person name="Karasinski D."/>
            <person name="Kautmanova I."/>
            <person name="Kiss B."/>
            <person name="Kocsube S."/>
            <person name="Kotiranta H."/>
            <person name="LaButti K.M."/>
            <person name="Lechner B.E."/>
            <person name="Liimatainen K."/>
            <person name="Lipzen A."/>
            <person name="Lukacs Z."/>
            <person name="Mihaltcheva S."/>
            <person name="Morgado L.N."/>
            <person name="Niskanen T."/>
            <person name="Noordeloos M.E."/>
            <person name="Ohm R.A."/>
            <person name="Ortiz-Santana B."/>
            <person name="Ovrebo C."/>
            <person name="Racz N."/>
            <person name="Riley R."/>
            <person name="Savchenko A."/>
            <person name="Shiryaev A."/>
            <person name="Soop K."/>
            <person name="Spirin V."/>
            <person name="Szebenyi C."/>
            <person name="Tomsovsky M."/>
            <person name="Tulloss R.E."/>
            <person name="Uehling J."/>
            <person name="Grigoriev I.V."/>
            <person name="Vagvolgyi C."/>
            <person name="Papp T."/>
            <person name="Martin F.M."/>
            <person name="Miettinen O."/>
            <person name="Hibbett D.S."/>
            <person name="Nagy L.G."/>
        </authorList>
    </citation>
    <scope>NUCLEOTIDE SEQUENCE [LARGE SCALE GENOMIC DNA]</scope>
    <source>
        <strain evidence="2 3">FP101781</strain>
    </source>
</reference>
<feature type="region of interest" description="Disordered" evidence="1">
    <location>
        <begin position="1"/>
        <end position="109"/>
    </location>
</feature>
<gene>
    <name evidence="2" type="ORF">FA13DRAFT_1329736</name>
</gene>
<evidence type="ECO:0000313" key="3">
    <source>
        <dbReference type="Proteomes" id="UP000298030"/>
    </source>
</evidence>
<keyword evidence="3" id="KW-1185">Reference proteome</keyword>
<evidence type="ECO:0000256" key="1">
    <source>
        <dbReference type="SAM" id="MobiDB-lite"/>
    </source>
</evidence>
<dbReference type="Proteomes" id="UP000298030">
    <property type="component" value="Unassembled WGS sequence"/>
</dbReference>
<organism evidence="2 3">
    <name type="scientific">Coprinellus micaceus</name>
    <name type="common">Glistening ink-cap mushroom</name>
    <name type="synonym">Coprinus micaceus</name>
    <dbReference type="NCBI Taxonomy" id="71717"/>
    <lineage>
        <taxon>Eukaryota</taxon>
        <taxon>Fungi</taxon>
        <taxon>Dikarya</taxon>
        <taxon>Basidiomycota</taxon>
        <taxon>Agaricomycotina</taxon>
        <taxon>Agaricomycetes</taxon>
        <taxon>Agaricomycetidae</taxon>
        <taxon>Agaricales</taxon>
        <taxon>Agaricineae</taxon>
        <taxon>Psathyrellaceae</taxon>
        <taxon>Coprinellus</taxon>
    </lineage>
</organism>